<dbReference type="EMBL" id="RBWS01000011">
    <property type="protein sequence ID" value="RKO70693.1"/>
    <property type="molecule type" value="Genomic_DNA"/>
</dbReference>
<evidence type="ECO:0000256" key="1">
    <source>
        <dbReference type="SAM" id="Phobius"/>
    </source>
</evidence>
<feature type="domain" description="FecR protein" evidence="2">
    <location>
        <begin position="179"/>
        <end position="272"/>
    </location>
</feature>
<keyword evidence="1" id="KW-0472">Membrane</keyword>
<protein>
    <submittedName>
        <fullName evidence="4">FecR family protein</fullName>
    </submittedName>
</protein>
<dbReference type="GO" id="GO:0016989">
    <property type="term" value="F:sigma factor antagonist activity"/>
    <property type="evidence" value="ECO:0007669"/>
    <property type="project" value="TreeGrafter"/>
</dbReference>
<dbReference type="InterPro" id="IPR006860">
    <property type="entry name" value="FecR"/>
</dbReference>
<proteinExistence type="predicted"/>
<accession>A0A420VWG0</accession>
<dbReference type="OrthoDB" id="1099963at2"/>
<evidence type="ECO:0000313" key="4">
    <source>
        <dbReference type="EMBL" id="RKO70693.1"/>
    </source>
</evidence>
<dbReference type="InterPro" id="IPR012373">
    <property type="entry name" value="Ferrdict_sens_TM"/>
</dbReference>
<comment type="caution">
    <text evidence="4">The sequence shown here is derived from an EMBL/GenBank/DDBJ whole genome shotgun (WGS) entry which is preliminary data.</text>
</comment>
<dbReference type="Pfam" id="PF16344">
    <property type="entry name" value="FecR_C"/>
    <property type="match status" value="1"/>
</dbReference>
<sequence length="390" mass="43770">MESNYLRIAQLMERYLSGTITAEELLELQQFQALYPRIKIWLENKEVKQEEIRELLNGHMRNDIQLRWESTLAKAQLIRKQQKKRRRLVAASIVAALCLGVWAVPYFSGAEKVHIVAQKNINVLPGKQQAVLTLSNGETIRLGGDDSTTIREGGNLMKIADNQLDYAATDKDEVHIHKLNVPVGGTYRIQLNDGTVVWLNADSEIKYPSVFTGSERRVAIKGEAFFEVAKDPSKPFRVAVGESTVEAVGTAFNINTHLKQGQIKTILTEGRIKVSVADNSVLIDKGNATLIDNSRITVVKADPEEALAWKEGYFYFDGKDLKSIMNEVARWYDVDVEYKHAVSEDKITGGIKRTESIRAVCAVLEGLTGLDIQINNRTLVIKSKRRSMTK</sequence>
<feature type="transmembrane region" description="Helical" evidence="1">
    <location>
        <begin position="88"/>
        <end position="107"/>
    </location>
</feature>
<name>A0A420VWG0_9SPHI</name>
<dbReference type="Gene3D" id="3.55.50.30">
    <property type="match status" value="1"/>
</dbReference>
<dbReference type="InterPro" id="IPR032508">
    <property type="entry name" value="FecR_C"/>
</dbReference>
<keyword evidence="1" id="KW-0812">Transmembrane</keyword>
<feature type="domain" description="Protein FecR C-terminal" evidence="3">
    <location>
        <begin position="313"/>
        <end position="381"/>
    </location>
</feature>
<gene>
    <name evidence="4" type="ORF">D7322_15590</name>
</gene>
<organism evidence="4 5">
    <name type="scientific">Sphingobacterium puteale</name>
    <dbReference type="NCBI Taxonomy" id="2420510"/>
    <lineage>
        <taxon>Bacteria</taxon>
        <taxon>Pseudomonadati</taxon>
        <taxon>Bacteroidota</taxon>
        <taxon>Sphingobacteriia</taxon>
        <taxon>Sphingobacteriales</taxon>
        <taxon>Sphingobacteriaceae</taxon>
        <taxon>Sphingobacterium</taxon>
    </lineage>
</organism>
<dbReference type="AlphaFoldDB" id="A0A420VWG0"/>
<dbReference type="PANTHER" id="PTHR30273">
    <property type="entry name" value="PERIPLASMIC SIGNAL SENSOR AND SIGMA FACTOR ACTIVATOR FECR-RELATED"/>
    <property type="match status" value="1"/>
</dbReference>
<dbReference type="Gene3D" id="2.60.120.1440">
    <property type="match status" value="1"/>
</dbReference>
<evidence type="ECO:0000313" key="5">
    <source>
        <dbReference type="Proteomes" id="UP000282423"/>
    </source>
</evidence>
<dbReference type="Proteomes" id="UP000282423">
    <property type="component" value="Unassembled WGS sequence"/>
</dbReference>
<dbReference type="RefSeq" id="WP_121125216.1">
    <property type="nucleotide sequence ID" value="NZ_RBWS01000011.1"/>
</dbReference>
<dbReference type="Pfam" id="PF04773">
    <property type="entry name" value="FecR"/>
    <property type="match status" value="1"/>
</dbReference>
<dbReference type="PANTHER" id="PTHR30273:SF2">
    <property type="entry name" value="PROTEIN FECR"/>
    <property type="match status" value="1"/>
</dbReference>
<reference evidence="4 5" key="1">
    <citation type="submission" date="2018-10" db="EMBL/GenBank/DDBJ databases">
        <title>Sphingobacterium sp. M05W1-28.</title>
        <authorList>
            <person name="Cai H."/>
        </authorList>
    </citation>
    <scope>NUCLEOTIDE SEQUENCE [LARGE SCALE GENOMIC DNA]</scope>
    <source>
        <strain evidence="4 5">M05W1-28</strain>
    </source>
</reference>
<evidence type="ECO:0000259" key="2">
    <source>
        <dbReference type="Pfam" id="PF04773"/>
    </source>
</evidence>
<evidence type="ECO:0000259" key="3">
    <source>
        <dbReference type="Pfam" id="PF16344"/>
    </source>
</evidence>
<keyword evidence="5" id="KW-1185">Reference proteome</keyword>
<keyword evidence="1" id="KW-1133">Transmembrane helix</keyword>